<sequence>MITVLFIYFNSVLMMHFLNKLTNRINKNEMVPKMIIIFGTEIKLIKAVEVSAPLGKRIDCIVTIPPLILPNRLLGIRACRLLFHAIINKAKDAFCSIPIKTTIK</sequence>
<proteinExistence type="predicted"/>
<dbReference type="EMBL" id="BAABVV010000040">
    <property type="protein sequence ID" value="GAA6114909.1"/>
    <property type="molecule type" value="Genomic_DNA"/>
</dbReference>
<gene>
    <name evidence="1" type="ORF">AP20H10_12720</name>
</gene>
<accession>A0ABP9ZJC0</accession>
<comment type="caution">
    <text evidence="1">The sequence shown here is derived from an EMBL/GenBank/DDBJ whole genome shotgun (WGS) entry which is preliminary data.</text>
</comment>
<reference evidence="1 2" key="1">
    <citation type="submission" date="2024-03" db="EMBL/GenBank/DDBJ databases">
        <title>Inconsistent identification of Apilactobacillus kunkeei-related strains obtained by well-developed overall genome related indices.</title>
        <authorList>
            <person name="Maeno S."/>
            <person name="Endo A."/>
        </authorList>
    </citation>
    <scope>NUCLEOTIDE SEQUENCE [LARGE SCALE GENOMIC DNA]</scope>
    <source>
        <strain evidence="1 2">20H-10</strain>
    </source>
</reference>
<name>A0ABP9ZJC0_9LACO</name>
<dbReference type="Proteomes" id="UP001438112">
    <property type="component" value="Unassembled WGS sequence"/>
</dbReference>
<evidence type="ECO:0000313" key="1">
    <source>
        <dbReference type="EMBL" id="GAA6114909.1"/>
    </source>
</evidence>
<evidence type="ECO:0000313" key="2">
    <source>
        <dbReference type="Proteomes" id="UP001438112"/>
    </source>
</evidence>
<organism evidence="1 2">
    <name type="scientific">Apilactobacillus apinorum</name>
    <dbReference type="NCBI Taxonomy" id="1218495"/>
    <lineage>
        <taxon>Bacteria</taxon>
        <taxon>Bacillati</taxon>
        <taxon>Bacillota</taxon>
        <taxon>Bacilli</taxon>
        <taxon>Lactobacillales</taxon>
        <taxon>Lactobacillaceae</taxon>
        <taxon>Apilactobacillus</taxon>
    </lineage>
</organism>
<keyword evidence="2" id="KW-1185">Reference proteome</keyword>
<protein>
    <submittedName>
        <fullName evidence="1">Uncharacterized protein</fullName>
    </submittedName>
</protein>